<feature type="compositionally biased region" description="Low complexity" evidence="7">
    <location>
        <begin position="476"/>
        <end position="494"/>
    </location>
</feature>
<feature type="compositionally biased region" description="Basic residues" evidence="7">
    <location>
        <begin position="460"/>
        <end position="475"/>
    </location>
</feature>
<dbReference type="EC" id="2.7.11.1" evidence="1"/>
<evidence type="ECO:0000259" key="8">
    <source>
        <dbReference type="PROSITE" id="PS50011"/>
    </source>
</evidence>
<sequence>MTEQTGQRVPPGQSDIPVIPGYSQLQLVSRGSTAQVYRAVQDRLHRAVAIKLLRVDDGLTTAEQVQTELATTVALSAQPHIVSIIDTGSTDTGRPYIVMEYCEGGSYGHILARGGPLPVSEVVDVGVKVGEALQAAHEVGIIHRDVKPHNVLRSKYGPALTDFGIARAANDLSGTITLHKLTPQHASPEALRREQQGPASDVYSLASTMWNLLTGYPPFADPGDNSPDPFEYRDRALRDPLPPMPRPDVPPWLHDELLRAMAKTPAERHASAGEFAAALRRGWLRSSGELSTPSDAYPAPNGAAQAGPAPGIPGPGGAGPGAAGPGAVGPGAVGPGTGGPGGVGPGAGGPGGPGPGAPGRERAGRLRLAGPRRGTAGRIWTALSRRHRSTCHRASNCRRWTRSRPRRPTRSPPVDRPAPTTRPRAGRPPPPRPAGRPRRRPPRRTPARRYRYLRSPPRYRSPRRPRRYRPGRSRISRVGGSASGRSSPPRWSAS</sequence>
<feature type="region of interest" description="Disordered" evidence="7">
    <location>
        <begin position="290"/>
        <end position="494"/>
    </location>
</feature>
<evidence type="ECO:0000256" key="2">
    <source>
        <dbReference type="ARBA" id="ARBA00022527"/>
    </source>
</evidence>
<dbReference type="AlphaFoldDB" id="A0A7R7DLL2"/>
<dbReference type="SMART" id="SM00220">
    <property type="entry name" value="S_TKc"/>
    <property type="match status" value="1"/>
</dbReference>
<evidence type="ECO:0000256" key="4">
    <source>
        <dbReference type="ARBA" id="ARBA00022741"/>
    </source>
</evidence>
<dbReference type="InterPro" id="IPR000719">
    <property type="entry name" value="Prot_kinase_dom"/>
</dbReference>
<dbReference type="KEGG" id="atl:Athai_13240"/>
<dbReference type="RefSeq" id="WP_203960650.1">
    <property type="nucleotide sequence ID" value="NZ_AP023355.1"/>
</dbReference>
<evidence type="ECO:0000256" key="5">
    <source>
        <dbReference type="ARBA" id="ARBA00022777"/>
    </source>
</evidence>
<dbReference type="Gene3D" id="1.10.510.10">
    <property type="entry name" value="Transferase(Phosphotransferase) domain 1"/>
    <property type="match status" value="1"/>
</dbReference>
<feature type="compositionally biased region" description="Low complexity" evidence="7">
    <location>
        <begin position="298"/>
        <end position="309"/>
    </location>
</feature>
<dbReference type="Proteomes" id="UP000611640">
    <property type="component" value="Chromosome"/>
</dbReference>
<feature type="compositionally biased region" description="Low complexity" evidence="7">
    <location>
        <begin position="366"/>
        <end position="378"/>
    </location>
</feature>
<evidence type="ECO:0000256" key="7">
    <source>
        <dbReference type="SAM" id="MobiDB-lite"/>
    </source>
</evidence>
<evidence type="ECO:0000256" key="6">
    <source>
        <dbReference type="ARBA" id="ARBA00022840"/>
    </source>
</evidence>
<dbReference type="GO" id="GO:0005524">
    <property type="term" value="F:ATP binding"/>
    <property type="evidence" value="ECO:0007669"/>
    <property type="project" value="UniProtKB-KW"/>
</dbReference>
<keyword evidence="4" id="KW-0547">Nucleotide-binding</keyword>
<feature type="domain" description="Protein kinase" evidence="8">
    <location>
        <begin position="22"/>
        <end position="284"/>
    </location>
</feature>
<keyword evidence="5" id="KW-0418">Kinase</keyword>
<dbReference type="InterPro" id="IPR011009">
    <property type="entry name" value="Kinase-like_dom_sf"/>
</dbReference>
<dbReference type="Gene3D" id="3.30.200.20">
    <property type="entry name" value="Phosphorylase Kinase, domain 1"/>
    <property type="match status" value="1"/>
</dbReference>
<dbReference type="SUPFAM" id="SSF56112">
    <property type="entry name" value="Protein kinase-like (PK-like)"/>
    <property type="match status" value="1"/>
</dbReference>
<dbReference type="PANTHER" id="PTHR43289:SF6">
    <property type="entry name" value="SERINE_THREONINE-PROTEIN KINASE NEKL-3"/>
    <property type="match status" value="1"/>
</dbReference>
<dbReference type="PROSITE" id="PS50011">
    <property type="entry name" value="PROTEIN_KINASE_DOM"/>
    <property type="match status" value="1"/>
</dbReference>
<feature type="compositionally biased region" description="Basic residues" evidence="7">
    <location>
        <begin position="435"/>
        <end position="452"/>
    </location>
</feature>
<dbReference type="Pfam" id="PF00069">
    <property type="entry name" value="Pkinase"/>
    <property type="match status" value="1"/>
</dbReference>
<dbReference type="PANTHER" id="PTHR43289">
    <property type="entry name" value="MITOGEN-ACTIVATED PROTEIN KINASE KINASE KINASE 20-RELATED"/>
    <property type="match status" value="1"/>
</dbReference>
<evidence type="ECO:0000256" key="1">
    <source>
        <dbReference type="ARBA" id="ARBA00012513"/>
    </source>
</evidence>
<reference evidence="9 10" key="1">
    <citation type="submission" date="2020-08" db="EMBL/GenBank/DDBJ databases">
        <title>Whole genome shotgun sequence of Actinocatenispora thailandica NBRC 105041.</title>
        <authorList>
            <person name="Komaki H."/>
            <person name="Tamura T."/>
        </authorList>
    </citation>
    <scope>NUCLEOTIDE SEQUENCE [LARGE SCALE GENOMIC DNA]</scope>
    <source>
        <strain evidence="9 10">NBRC 105041</strain>
    </source>
</reference>
<feature type="compositionally biased region" description="Gly residues" evidence="7">
    <location>
        <begin position="314"/>
        <end position="351"/>
    </location>
</feature>
<dbReference type="CDD" id="cd14014">
    <property type="entry name" value="STKc_PknB_like"/>
    <property type="match status" value="1"/>
</dbReference>
<feature type="region of interest" description="Disordered" evidence="7">
    <location>
        <begin position="219"/>
        <end position="248"/>
    </location>
</feature>
<feature type="compositionally biased region" description="Basic residues" evidence="7">
    <location>
        <begin position="384"/>
        <end position="409"/>
    </location>
</feature>
<evidence type="ECO:0000313" key="10">
    <source>
        <dbReference type="Proteomes" id="UP000611640"/>
    </source>
</evidence>
<keyword evidence="2" id="KW-0723">Serine/threonine-protein kinase</keyword>
<accession>A0A7R7DLL2</accession>
<proteinExistence type="predicted"/>
<protein>
    <recommendedName>
        <fullName evidence="1">non-specific serine/threonine protein kinase</fullName>
        <ecNumber evidence="1">2.7.11.1</ecNumber>
    </recommendedName>
</protein>
<name>A0A7R7DLL2_9ACTN</name>
<keyword evidence="6" id="KW-0067">ATP-binding</keyword>
<evidence type="ECO:0000256" key="3">
    <source>
        <dbReference type="ARBA" id="ARBA00022679"/>
    </source>
</evidence>
<evidence type="ECO:0000313" key="9">
    <source>
        <dbReference type="EMBL" id="BCJ33821.1"/>
    </source>
</evidence>
<organism evidence="9 10">
    <name type="scientific">Actinocatenispora thailandica</name>
    <dbReference type="NCBI Taxonomy" id="227318"/>
    <lineage>
        <taxon>Bacteria</taxon>
        <taxon>Bacillati</taxon>
        <taxon>Actinomycetota</taxon>
        <taxon>Actinomycetes</taxon>
        <taxon>Micromonosporales</taxon>
        <taxon>Micromonosporaceae</taxon>
        <taxon>Actinocatenispora</taxon>
    </lineage>
</organism>
<keyword evidence="3" id="KW-0808">Transferase</keyword>
<dbReference type="GO" id="GO:0004674">
    <property type="term" value="F:protein serine/threonine kinase activity"/>
    <property type="evidence" value="ECO:0007669"/>
    <property type="project" value="UniProtKB-KW"/>
</dbReference>
<gene>
    <name evidence="9" type="ORF">Athai_13240</name>
</gene>
<dbReference type="EMBL" id="AP023355">
    <property type="protein sequence ID" value="BCJ33821.1"/>
    <property type="molecule type" value="Genomic_DNA"/>
</dbReference>
<keyword evidence="10" id="KW-1185">Reference proteome</keyword>